<keyword evidence="3 6" id="KW-1133">Transmembrane helix</keyword>
<evidence type="ECO:0000313" key="8">
    <source>
        <dbReference type="EMBL" id="MFC0202976.1"/>
    </source>
</evidence>
<keyword evidence="2 6" id="KW-0812">Transmembrane</keyword>
<feature type="domain" description="Lipopolysaccharide assembly protein A" evidence="7">
    <location>
        <begin position="25"/>
        <end position="86"/>
    </location>
</feature>
<dbReference type="EMBL" id="JBHLWK010000005">
    <property type="protein sequence ID" value="MFC0202976.1"/>
    <property type="molecule type" value="Genomic_DNA"/>
</dbReference>
<dbReference type="InterPro" id="IPR010445">
    <property type="entry name" value="LapA_dom"/>
</dbReference>
<keyword evidence="4 6" id="KW-0472">Membrane</keyword>
<organism evidence="8 9">
    <name type="scientific">Novosphingobium soli</name>
    <dbReference type="NCBI Taxonomy" id="574956"/>
    <lineage>
        <taxon>Bacteria</taxon>
        <taxon>Pseudomonadati</taxon>
        <taxon>Pseudomonadota</taxon>
        <taxon>Alphaproteobacteria</taxon>
        <taxon>Sphingomonadales</taxon>
        <taxon>Sphingomonadaceae</taxon>
        <taxon>Novosphingobium</taxon>
    </lineage>
</organism>
<dbReference type="RefSeq" id="WP_379485849.1">
    <property type="nucleotide sequence ID" value="NZ_JBHLWK010000005.1"/>
</dbReference>
<comment type="caution">
    <text evidence="8">The sequence shown here is derived from an EMBL/GenBank/DDBJ whole genome shotgun (WGS) entry which is preliminary data.</text>
</comment>
<evidence type="ECO:0000256" key="6">
    <source>
        <dbReference type="SAM" id="Phobius"/>
    </source>
</evidence>
<evidence type="ECO:0000256" key="4">
    <source>
        <dbReference type="ARBA" id="ARBA00023136"/>
    </source>
</evidence>
<evidence type="ECO:0000256" key="5">
    <source>
        <dbReference type="SAM" id="MobiDB-lite"/>
    </source>
</evidence>
<evidence type="ECO:0000256" key="3">
    <source>
        <dbReference type="ARBA" id="ARBA00022989"/>
    </source>
</evidence>
<feature type="transmembrane region" description="Helical" evidence="6">
    <location>
        <begin position="44"/>
        <end position="65"/>
    </location>
</feature>
<name>A0ABV6CSL1_9SPHN</name>
<keyword evidence="1" id="KW-1003">Cell membrane</keyword>
<gene>
    <name evidence="8" type="ORF">ACFFJC_01690</name>
</gene>
<dbReference type="Proteomes" id="UP001589798">
    <property type="component" value="Unassembled WGS sequence"/>
</dbReference>
<feature type="transmembrane region" description="Helical" evidence="6">
    <location>
        <begin position="7"/>
        <end position="24"/>
    </location>
</feature>
<proteinExistence type="predicted"/>
<keyword evidence="9" id="KW-1185">Reference proteome</keyword>
<feature type="region of interest" description="Disordered" evidence="5">
    <location>
        <begin position="86"/>
        <end position="127"/>
    </location>
</feature>
<reference evidence="8 9" key="1">
    <citation type="submission" date="2024-09" db="EMBL/GenBank/DDBJ databases">
        <authorList>
            <person name="Sun Q."/>
            <person name="Mori K."/>
        </authorList>
    </citation>
    <scope>NUCLEOTIDE SEQUENCE [LARGE SCALE GENOMIC DNA]</scope>
    <source>
        <strain evidence="8 9">CCM 7706</strain>
    </source>
</reference>
<evidence type="ECO:0000259" key="7">
    <source>
        <dbReference type="Pfam" id="PF06305"/>
    </source>
</evidence>
<sequence>MQVIRTIAWIVATAILVAFIAMNWNKVPVNFWPLQDGNYIHFEWPVGVVALLFFGLGMLPMWLYLRAVRWGLHRRIATLENSLRATSAAPTTTAAPAPVTPAITTPSAIPEAGSGTPLDTPVETPKT</sequence>
<feature type="compositionally biased region" description="Low complexity" evidence="5">
    <location>
        <begin position="86"/>
        <end position="110"/>
    </location>
</feature>
<evidence type="ECO:0000256" key="2">
    <source>
        <dbReference type="ARBA" id="ARBA00022692"/>
    </source>
</evidence>
<protein>
    <submittedName>
        <fullName evidence="8">LapA family protein</fullName>
    </submittedName>
</protein>
<evidence type="ECO:0000313" key="9">
    <source>
        <dbReference type="Proteomes" id="UP001589798"/>
    </source>
</evidence>
<evidence type="ECO:0000256" key="1">
    <source>
        <dbReference type="ARBA" id="ARBA00022475"/>
    </source>
</evidence>
<dbReference type="Pfam" id="PF06305">
    <property type="entry name" value="LapA_dom"/>
    <property type="match status" value="1"/>
</dbReference>
<accession>A0ABV6CSL1</accession>